<feature type="domain" description="YTH" evidence="2">
    <location>
        <begin position="416"/>
        <end position="573"/>
    </location>
</feature>
<dbReference type="CDD" id="cd21134">
    <property type="entry name" value="YTH"/>
    <property type="match status" value="1"/>
</dbReference>
<feature type="compositionally biased region" description="Low complexity" evidence="1">
    <location>
        <begin position="254"/>
        <end position="266"/>
    </location>
</feature>
<dbReference type="GO" id="GO:0003729">
    <property type="term" value="F:mRNA binding"/>
    <property type="evidence" value="ECO:0007669"/>
    <property type="project" value="TreeGrafter"/>
</dbReference>
<evidence type="ECO:0000256" key="1">
    <source>
        <dbReference type="SAM" id="MobiDB-lite"/>
    </source>
</evidence>
<keyword evidence="4" id="KW-1185">Reference proteome</keyword>
<organism evidence="3 4">
    <name type="scientific">Powellomyces hirtus</name>
    <dbReference type="NCBI Taxonomy" id="109895"/>
    <lineage>
        <taxon>Eukaryota</taxon>
        <taxon>Fungi</taxon>
        <taxon>Fungi incertae sedis</taxon>
        <taxon>Chytridiomycota</taxon>
        <taxon>Chytridiomycota incertae sedis</taxon>
        <taxon>Chytridiomycetes</taxon>
        <taxon>Spizellomycetales</taxon>
        <taxon>Powellomycetaceae</taxon>
        <taxon>Powellomyces</taxon>
    </lineage>
</organism>
<sequence>MQNGHSHSRLPTTTTTQLDYPDPTFRTDPLRRHSLAHAAGPEQYDSDAKRVSVPPPSMMVGGEATDARQRRYSDSTSPAAPPSLAPISQCMPGGSELMVKRDDSPWEGVDWSFGVNRQPRDQGPAVDTGFSSLVSHYRSRSHDIPSRPRPESSPGNIDSAFYATRRRLMLQEQQHLSPVAPRAGQWMGDADFAQRRSSTGDLVAPQKPSAEQYDLPREADLGKREMNLGFGSIPQDDLLYRDVRFTRGGGPGPSGLSSIMSHSHSPQPSPHRRTLSSTGPATRSVIPPRDMSPWADDRLDPSTSRTSLLGRGPATGTSSAGWSEAAARFMDTRPEDFLRPSSSKSASSFGRPPMDEPGLTHPAGSSSALMQQPTTTHVPATPTVPDVATQRRVAAFVAERGINPSLRGFNVSPANARYFVLKSNSSSNIHTSINYGVWSSTELGNRRLDNAFRSTAASTTAATHTSNPISLSEPPTTTTPGAVYLFFSVTASGRFCGVARMTSPIDWTRSEDIWEQQKKYKGTFELEWIFVKDVPHRAVRHLRVSANEDKPVSNSRDTQELTQDIGHDLLRIFAEYQSQSSVLYDMFGTPTDTATTE</sequence>
<feature type="compositionally biased region" description="Basic and acidic residues" evidence="1">
    <location>
        <begin position="140"/>
        <end position="150"/>
    </location>
</feature>
<dbReference type="PANTHER" id="PTHR12357:SF89">
    <property type="entry name" value="YTH DOMAIN-CONTAINING FAMILY PROTEIN"/>
    <property type="match status" value="1"/>
</dbReference>
<dbReference type="InterPro" id="IPR045168">
    <property type="entry name" value="YTH_prot"/>
</dbReference>
<evidence type="ECO:0000313" key="3">
    <source>
        <dbReference type="EMBL" id="TPX55752.1"/>
    </source>
</evidence>
<protein>
    <recommendedName>
        <fullName evidence="2">YTH domain-containing protein</fullName>
    </recommendedName>
</protein>
<feature type="compositionally biased region" description="Low complexity" evidence="1">
    <location>
        <begin position="371"/>
        <end position="386"/>
    </location>
</feature>
<evidence type="ECO:0000313" key="4">
    <source>
        <dbReference type="Proteomes" id="UP000318582"/>
    </source>
</evidence>
<dbReference type="PANTHER" id="PTHR12357">
    <property type="entry name" value="YTH YT521-B HOMOLOGY DOMAIN-CONTAINING"/>
    <property type="match status" value="1"/>
</dbReference>
<accession>A0A507DWP7</accession>
<dbReference type="Pfam" id="PF04146">
    <property type="entry name" value="YTH"/>
    <property type="match status" value="1"/>
</dbReference>
<dbReference type="STRING" id="109895.A0A507DWP7"/>
<feature type="region of interest" description="Disordered" evidence="1">
    <location>
        <begin position="243"/>
        <end position="386"/>
    </location>
</feature>
<dbReference type="GO" id="GO:0005737">
    <property type="term" value="C:cytoplasm"/>
    <property type="evidence" value="ECO:0007669"/>
    <property type="project" value="TreeGrafter"/>
</dbReference>
<reference evidence="3 4" key="1">
    <citation type="journal article" date="2019" name="Sci. Rep.">
        <title>Comparative genomics of chytrid fungi reveal insights into the obligate biotrophic and pathogenic lifestyle of Synchytrium endobioticum.</title>
        <authorList>
            <person name="van de Vossenberg B.T.L.H."/>
            <person name="Warris S."/>
            <person name="Nguyen H.D.T."/>
            <person name="van Gent-Pelzer M.P.E."/>
            <person name="Joly D.L."/>
            <person name="van de Geest H.C."/>
            <person name="Bonants P.J.M."/>
            <person name="Smith D.S."/>
            <person name="Levesque C.A."/>
            <person name="van der Lee T.A.J."/>
        </authorList>
    </citation>
    <scope>NUCLEOTIDE SEQUENCE [LARGE SCALE GENOMIC DNA]</scope>
    <source>
        <strain evidence="3 4">CBS 809.83</strain>
    </source>
</reference>
<dbReference type="GO" id="GO:1990247">
    <property type="term" value="F:N6-methyladenosine-containing RNA reader activity"/>
    <property type="evidence" value="ECO:0007669"/>
    <property type="project" value="TreeGrafter"/>
</dbReference>
<dbReference type="AlphaFoldDB" id="A0A507DWP7"/>
<dbReference type="GO" id="GO:0061157">
    <property type="term" value="P:mRNA destabilization"/>
    <property type="evidence" value="ECO:0007669"/>
    <property type="project" value="TreeGrafter"/>
</dbReference>
<dbReference type="Gene3D" id="3.10.590.10">
    <property type="entry name" value="ph1033 like domains"/>
    <property type="match status" value="1"/>
</dbReference>
<name>A0A507DWP7_9FUNG</name>
<feature type="region of interest" description="Disordered" evidence="1">
    <location>
        <begin position="1"/>
        <end position="88"/>
    </location>
</feature>
<feature type="region of interest" description="Disordered" evidence="1">
    <location>
        <begin position="136"/>
        <end position="156"/>
    </location>
</feature>
<dbReference type="Proteomes" id="UP000318582">
    <property type="component" value="Unassembled WGS sequence"/>
</dbReference>
<evidence type="ECO:0000259" key="2">
    <source>
        <dbReference type="PROSITE" id="PS50882"/>
    </source>
</evidence>
<comment type="caution">
    <text evidence="3">The sequence shown here is derived from an EMBL/GenBank/DDBJ whole genome shotgun (WGS) entry which is preliminary data.</text>
</comment>
<proteinExistence type="predicted"/>
<dbReference type="InterPro" id="IPR007275">
    <property type="entry name" value="YTH_domain"/>
</dbReference>
<feature type="compositionally biased region" description="Polar residues" evidence="1">
    <location>
        <begin position="1"/>
        <end position="18"/>
    </location>
</feature>
<dbReference type="PROSITE" id="PS50882">
    <property type="entry name" value="YTH"/>
    <property type="match status" value="1"/>
</dbReference>
<gene>
    <name evidence="3" type="ORF">PhCBS80983_g05059</name>
</gene>
<dbReference type="EMBL" id="QEAQ01000097">
    <property type="protein sequence ID" value="TPX55752.1"/>
    <property type="molecule type" value="Genomic_DNA"/>
</dbReference>